<evidence type="ECO:0000256" key="1">
    <source>
        <dbReference type="SAM" id="Phobius"/>
    </source>
</evidence>
<organism evidence="3 4">
    <name type="scientific">Novosphingobium colocasiae</name>
    <dbReference type="NCBI Taxonomy" id="1256513"/>
    <lineage>
        <taxon>Bacteria</taxon>
        <taxon>Pseudomonadati</taxon>
        <taxon>Pseudomonadota</taxon>
        <taxon>Alphaproteobacteria</taxon>
        <taxon>Sphingomonadales</taxon>
        <taxon>Sphingomonadaceae</taxon>
        <taxon>Novosphingobium</taxon>
    </lineage>
</organism>
<dbReference type="EMBL" id="BMZA01000002">
    <property type="protein sequence ID" value="GGY97311.1"/>
    <property type="molecule type" value="Genomic_DNA"/>
</dbReference>
<name>A0A918UET1_9SPHN</name>
<evidence type="ECO:0000313" key="3">
    <source>
        <dbReference type="EMBL" id="GGY97311.1"/>
    </source>
</evidence>
<reference evidence="3" key="1">
    <citation type="journal article" date="2014" name="Int. J. Syst. Evol. Microbiol.">
        <title>Complete genome sequence of Corynebacterium casei LMG S-19264T (=DSM 44701T), isolated from a smear-ripened cheese.</title>
        <authorList>
            <consortium name="US DOE Joint Genome Institute (JGI-PGF)"/>
            <person name="Walter F."/>
            <person name="Albersmeier A."/>
            <person name="Kalinowski J."/>
            <person name="Ruckert C."/>
        </authorList>
    </citation>
    <scope>NUCLEOTIDE SEQUENCE</scope>
    <source>
        <strain evidence="3">KCTC 32255</strain>
    </source>
</reference>
<keyword evidence="1" id="KW-0812">Transmembrane</keyword>
<dbReference type="InterPro" id="IPR028087">
    <property type="entry name" value="Tad_N"/>
</dbReference>
<dbReference type="Gene3D" id="3.40.50.410">
    <property type="entry name" value="von Willebrand factor, type A domain"/>
    <property type="match status" value="2"/>
</dbReference>
<protein>
    <submittedName>
        <fullName evidence="3">Pilus assembly protein TadG</fullName>
    </submittedName>
</protein>
<comment type="caution">
    <text evidence="3">The sequence shown here is derived from an EMBL/GenBank/DDBJ whole genome shotgun (WGS) entry which is preliminary data.</text>
</comment>
<dbReference type="SUPFAM" id="SSF53300">
    <property type="entry name" value="vWA-like"/>
    <property type="match status" value="1"/>
</dbReference>
<gene>
    <name evidence="3" type="ORF">GCM10011614_10390</name>
</gene>
<dbReference type="Pfam" id="PF13400">
    <property type="entry name" value="Tad"/>
    <property type="match status" value="1"/>
</dbReference>
<reference evidence="3" key="2">
    <citation type="submission" date="2020-09" db="EMBL/GenBank/DDBJ databases">
        <authorList>
            <person name="Sun Q."/>
            <person name="Kim S."/>
        </authorList>
    </citation>
    <scope>NUCLEOTIDE SEQUENCE</scope>
    <source>
        <strain evidence="3">KCTC 32255</strain>
    </source>
</reference>
<proteinExistence type="predicted"/>
<keyword evidence="4" id="KW-1185">Reference proteome</keyword>
<keyword evidence="1" id="KW-0472">Membrane</keyword>
<dbReference type="InterPro" id="IPR036465">
    <property type="entry name" value="vWFA_dom_sf"/>
</dbReference>
<accession>A0A918UET1</accession>
<evidence type="ECO:0000313" key="4">
    <source>
        <dbReference type="Proteomes" id="UP000648075"/>
    </source>
</evidence>
<dbReference type="Proteomes" id="UP000648075">
    <property type="component" value="Unassembled WGS sequence"/>
</dbReference>
<keyword evidence="1" id="KW-1133">Transmembrane helix</keyword>
<evidence type="ECO:0000259" key="2">
    <source>
        <dbReference type="Pfam" id="PF13400"/>
    </source>
</evidence>
<feature type="domain" description="Putative Flp pilus-assembly TadG-like N-terminal" evidence="2">
    <location>
        <begin position="33"/>
        <end position="77"/>
    </location>
</feature>
<sequence length="665" mass="72447">MQFSRGMMTIDFLQTAVAALARLRRRLVVDTAGNTFILVAAAMLPMLALIGGGIDMGRSYLSETRLQQACDSGVLAARKAIGTTVVSTGIIPSSASTIGNRFFNTNFPSGAYGSANRAFTMTLEEDYSVSGVASADVPTTIMRVFGKTNVPVRVSCTAKLNFSNTDVMMVLDVTGSMAETNPGDSMSRIESLKSTVQGFYNQVIGSASPGVRIRFGFVPYSTNVNVGGLLHDDWVVTNWKYQSRESVVTGTSNTTTTYTRNWAYVSGSKTGDQVVRTYAGTWHATSATQGSTTVGPNEQVTTTQGQAAGGYYTCDTAAPSNTYTSSDVLLSTATEPFPGPPTGTRTIEYRRKTENGSWYWVSLSGSTCTIYQSTYNNYINTYEKVTDPATQQITQWHYFQMPKDVSNWRSESNGCIEERDTYEITDYSNVNLNQALDLDLDTVPNGSWRTQWRPAYPGLIYQRAIRWNGSGSFSTAEVTTNDEYIAPAWAGLAACPAAARKLAEMSSSDLQSYLNTLQPNGSTYHDIGMIWGGRLISPTGLFAAENADLNGNPTSRNLIFLTDGETAPLDVSYSSYGAEGIDQRRWSPSSPFTLTQTVENRFTFACNEVKKRNVTVWVIGFGTQMTDMLKNCAGDGRWFQANNAAQLSDAFSSIAKSMGDLRISK</sequence>
<dbReference type="AlphaFoldDB" id="A0A918UET1"/>
<feature type="transmembrane region" description="Helical" evidence="1">
    <location>
        <begin position="35"/>
        <end position="54"/>
    </location>
</feature>